<evidence type="ECO:0000256" key="3">
    <source>
        <dbReference type="ARBA" id="ARBA00023163"/>
    </source>
</evidence>
<gene>
    <name evidence="6" type="primary">crp</name>
    <name evidence="6" type="ORF">BGLFYP119_02243</name>
</gene>
<feature type="domain" description="Cyclic nucleotide-binding" evidence="4">
    <location>
        <begin position="34"/>
        <end position="143"/>
    </location>
</feature>
<dbReference type="RefSeq" id="WP_412110075.1">
    <property type="nucleotide sequence ID" value="NZ_CACRST010000019.1"/>
</dbReference>
<keyword evidence="2" id="KW-0238">DNA-binding</keyword>
<proteinExistence type="predicted"/>
<organism evidence="6">
    <name type="scientific">Blautia glucerasea</name>
    <dbReference type="NCBI Taxonomy" id="536633"/>
    <lineage>
        <taxon>Bacteria</taxon>
        <taxon>Bacillati</taxon>
        <taxon>Bacillota</taxon>
        <taxon>Clostridia</taxon>
        <taxon>Lachnospirales</taxon>
        <taxon>Lachnospiraceae</taxon>
        <taxon>Blautia</taxon>
    </lineage>
</organism>
<dbReference type="InterPro" id="IPR036390">
    <property type="entry name" value="WH_DNA-bd_sf"/>
</dbReference>
<feature type="domain" description="HTH crp-type" evidence="5">
    <location>
        <begin position="157"/>
        <end position="226"/>
    </location>
</feature>
<protein>
    <submittedName>
        <fullName evidence="6">cAMP receptor protein</fullName>
    </submittedName>
</protein>
<dbReference type="Pfam" id="PF00027">
    <property type="entry name" value="cNMP_binding"/>
    <property type="match status" value="1"/>
</dbReference>
<dbReference type="EMBL" id="CACRST010000019">
    <property type="protein sequence ID" value="VYT20229.1"/>
    <property type="molecule type" value="Genomic_DNA"/>
</dbReference>
<dbReference type="InterPro" id="IPR012318">
    <property type="entry name" value="HTH_CRP"/>
</dbReference>
<evidence type="ECO:0000313" key="6">
    <source>
        <dbReference type="EMBL" id="VYT20229.1"/>
    </source>
</evidence>
<dbReference type="GO" id="GO:0006355">
    <property type="term" value="P:regulation of DNA-templated transcription"/>
    <property type="evidence" value="ECO:0007669"/>
    <property type="project" value="InterPro"/>
</dbReference>
<dbReference type="PROSITE" id="PS50042">
    <property type="entry name" value="CNMP_BINDING_3"/>
    <property type="match status" value="1"/>
</dbReference>
<dbReference type="InterPro" id="IPR036388">
    <property type="entry name" value="WH-like_DNA-bd_sf"/>
</dbReference>
<dbReference type="SUPFAM" id="SSF46785">
    <property type="entry name" value="Winged helix' DNA-binding domain"/>
    <property type="match status" value="1"/>
</dbReference>
<dbReference type="InterPro" id="IPR018490">
    <property type="entry name" value="cNMP-bd_dom_sf"/>
</dbReference>
<keyword evidence="3" id="KW-0804">Transcription</keyword>
<dbReference type="AlphaFoldDB" id="A0A6N2UQT1"/>
<evidence type="ECO:0000259" key="5">
    <source>
        <dbReference type="PROSITE" id="PS51063"/>
    </source>
</evidence>
<evidence type="ECO:0000256" key="2">
    <source>
        <dbReference type="ARBA" id="ARBA00023125"/>
    </source>
</evidence>
<evidence type="ECO:0000259" key="4">
    <source>
        <dbReference type="PROSITE" id="PS50042"/>
    </source>
</evidence>
<keyword evidence="6" id="KW-0675">Receptor</keyword>
<keyword evidence="1" id="KW-0805">Transcription regulation</keyword>
<dbReference type="InterPro" id="IPR000595">
    <property type="entry name" value="cNMP-bd_dom"/>
</dbReference>
<accession>A0A6N2UQT1</accession>
<dbReference type="PROSITE" id="PS51063">
    <property type="entry name" value="HTH_CRP_2"/>
    <property type="match status" value="1"/>
</dbReference>
<dbReference type="InterPro" id="IPR014710">
    <property type="entry name" value="RmlC-like_jellyroll"/>
</dbReference>
<dbReference type="CDD" id="cd00038">
    <property type="entry name" value="CAP_ED"/>
    <property type="match status" value="1"/>
</dbReference>
<reference evidence="6" key="1">
    <citation type="submission" date="2019-11" db="EMBL/GenBank/DDBJ databases">
        <authorList>
            <person name="Feng L."/>
        </authorList>
    </citation>
    <scope>NUCLEOTIDE SEQUENCE</scope>
    <source>
        <strain evidence="6">BgluceraseaLFYP119</strain>
    </source>
</reference>
<dbReference type="GO" id="GO:0003677">
    <property type="term" value="F:DNA binding"/>
    <property type="evidence" value="ECO:0007669"/>
    <property type="project" value="UniProtKB-KW"/>
</dbReference>
<dbReference type="SMART" id="SM00419">
    <property type="entry name" value="HTH_CRP"/>
    <property type="match status" value="1"/>
</dbReference>
<sequence>MSDYLYNAISVLGEIDKEKYEELKAYFAGAPKWLIDSFQIVRMEKDYTFIRENEPVRYIYLVIEGIVRAADYRIYGIVYDFMRVNTLEAMGGMELVLDLPAYTATIETVTPCIAIKIPKYSYEKWLNTDINALKREAKTVGRYLLETDRKSRAYLFLQGADRLALYLVDNYKKNEKNGVFFVSSSRTELSEMTGLCVRTVNRAVKKFHENGWITKEGNKFSINKEQYMKMNETVSALIER</sequence>
<dbReference type="Pfam" id="PF13545">
    <property type="entry name" value="HTH_Crp_2"/>
    <property type="match status" value="1"/>
</dbReference>
<dbReference type="Gene3D" id="2.60.120.10">
    <property type="entry name" value="Jelly Rolls"/>
    <property type="match status" value="1"/>
</dbReference>
<dbReference type="Gene3D" id="1.10.10.10">
    <property type="entry name" value="Winged helix-like DNA-binding domain superfamily/Winged helix DNA-binding domain"/>
    <property type="match status" value="1"/>
</dbReference>
<evidence type="ECO:0000256" key="1">
    <source>
        <dbReference type="ARBA" id="ARBA00023015"/>
    </source>
</evidence>
<name>A0A6N2UQT1_9FIRM</name>
<dbReference type="SUPFAM" id="SSF51206">
    <property type="entry name" value="cAMP-binding domain-like"/>
    <property type="match status" value="1"/>
</dbReference>